<sequence length="328" mass="36823">MSFFRFYQKLHLPTGECRRNVHKVINEQTPDTALKAISLLNSIKPTVPLASNRFVRIVLLSVILGPLLALTTLPSPTRWQDTVPQQPRPAGRANQIRTVVLDAGHGGKDPGTHGRQVQEKKINLKIALALGTKIKEEMPDVRVIFTRTTDRFIELAERSAIANRNRADLFISIHCNASPVSKAVHGTETYTMGLHKTEGNLDVAKRENAVILKEANYQETYKGFNPNSPLAYIMLANYQHAFMGSSISFAEKIERNFRRMAERRSNGVKQAGFLVLWRTTMPSVLVETGYLTNVDEEDFLASEDGQDRIAASICKAFEQYKHDMEGTN</sequence>
<dbReference type="KEGG" id="fae:FAES_4409"/>
<dbReference type="HOGENOM" id="CLU_014322_4_0_10"/>
<dbReference type="FunFam" id="3.40.630.40:FF:000005">
    <property type="entry name" value="N-acetylmuramoyl-L-alanine amidase (AmiA)"/>
    <property type="match status" value="1"/>
</dbReference>
<evidence type="ECO:0000256" key="2">
    <source>
        <dbReference type="ARBA" id="ARBA00011901"/>
    </source>
</evidence>
<dbReference type="Gene3D" id="3.40.630.40">
    <property type="entry name" value="Zn-dependent exopeptidases"/>
    <property type="match status" value="1"/>
</dbReference>
<accession>I0KE55</accession>
<dbReference type="EC" id="3.5.1.28" evidence="2"/>
<dbReference type="GO" id="GO:0030288">
    <property type="term" value="C:outer membrane-bounded periplasmic space"/>
    <property type="evidence" value="ECO:0007669"/>
    <property type="project" value="TreeGrafter"/>
</dbReference>
<dbReference type="PANTHER" id="PTHR30404:SF0">
    <property type="entry name" value="N-ACETYLMURAMOYL-L-ALANINE AMIDASE AMIC"/>
    <property type="match status" value="1"/>
</dbReference>
<evidence type="ECO:0000313" key="6">
    <source>
        <dbReference type="Proteomes" id="UP000011058"/>
    </source>
</evidence>
<dbReference type="AlphaFoldDB" id="I0KE55"/>
<feature type="domain" description="MurNAc-LAA" evidence="4">
    <location>
        <begin position="159"/>
        <end position="318"/>
    </location>
</feature>
<organism evidence="5 6">
    <name type="scientific">Fibrella aestuarina BUZ 2</name>
    <dbReference type="NCBI Taxonomy" id="1166018"/>
    <lineage>
        <taxon>Bacteria</taxon>
        <taxon>Pseudomonadati</taxon>
        <taxon>Bacteroidota</taxon>
        <taxon>Cytophagia</taxon>
        <taxon>Cytophagales</taxon>
        <taxon>Spirosomataceae</taxon>
        <taxon>Fibrella</taxon>
    </lineage>
</organism>
<dbReference type="CDD" id="cd02696">
    <property type="entry name" value="MurNAc-LAA"/>
    <property type="match status" value="1"/>
</dbReference>
<dbReference type="SMART" id="SM00646">
    <property type="entry name" value="Ami_3"/>
    <property type="match status" value="1"/>
</dbReference>
<keyword evidence="3 5" id="KW-0378">Hydrolase</keyword>
<dbReference type="SUPFAM" id="SSF53187">
    <property type="entry name" value="Zn-dependent exopeptidases"/>
    <property type="match status" value="1"/>
</dbReference>
<dbReference type="PANTHER" id="PTHR30404">
    <property type="entry name" value="N-ACETYLMURAMOYL-L-ALANINE AMIDASE"/>
    <property type="match status" value="1"/>
</dbReference>
<proteinExistence type="predicted"/>
<dbReference type="OrthoDB" id="9806267at2"/>
<name>I0KE55_9BACT</name>
<dbReference type="GO" id="GO:0009253">
    <property type="term" value="P:peptidoglycan catabolic process"/>
    <property type="evidence" value="ECO:0007669"/>
    <property type="project" value="InterPro"/>
</dbReference>
<keyword evidence="6" id="KW-1185">Reference proteome</keyword>
<gene>
    <name evidence="5" type="primary">amiA1</name>
    <name evidence="5" type="ORF">FAES_4409</name>
</gene>
<reference evidence="5 6" key="1">
    <citation type="journal article" date="2012" name="J. Bacteriol.">
        <title>Genome Sequence of Fibrella aestuarina BUZ 2T, a Filamentous Marine Bacterium.</title>
        <authorList>
            <person name="Filippini M."/>
            <person name="Qi W."/>
            <person name="Blom J."/>
            <person name="Goesmann A."/>
            <person name="Smits T.H."/>
            <person name="Bagheri H.C."/>
        </authorList>
    </citation>
    <scope>NUCLEOTIDE SEQUENCE [LARGE SCALE GENOMIC DNA]</scope>
    <source>
        <strain evidence="6">BUZ 2T</strain>
    </source>
</reference>
<comment type="catalytic activity">
    <reaction evidence="1">
        <text>Hydrolyzes the link between N-acetylmuramoyl residues and L-amino acid residues in certain cell-wall glycopeptides.</text>
        <dbReference type="EC" id="3.5.1.28"/>
    </reaction>
</comment>
<evidence type="ECO:0000259" key="4">
    <source>
        <dbReference type="SMART" id="SM00646"/>
    </source>
</evidence>
<dbReference type="PATRIC" id="fig|1166018.3.peg.1371"/>
<dbReference type="GO" id="GO:0008745">
    <property type="term" value="F:N-acetylmuramoyl-L-alanine amidase activity"/>
    <property type="evidence" value="ECO:0007669"/>
    <property type="project" value="UniProtKB-EC"/>
</dbReference>
<dbReference type="Pfam" id="PF01520">
    <property type="entry name" value="Amidase_3"/>
    <property type="match status" value="1"/>
</dbReference>
<dbReference type="EMBL" id="HE796683">
    <property type="protein sequence ID" value="CCH02408.1"/>
    <property type="molecule type" value="Genomic_DNA"/>
</dbReference>
<dbReference type="STRING" id="1166018.FAES_4409"/>
<dbReference type="InterPro" id="IPR002508">
    <property type="entry name" value="MurNAc-LAA_cat"/>
</dbReference>
<protein>
    <recommendedName>
        <fullName evidence="2">N-acetylmuramoyl-L-alanine amidase</fullName>
        <ecNumber evidence="2">3.5.1.28</ecNumber>
    </recommendedName>
</protein>
<evidence type="ECO:0000256" key="3">
    <source>
        <dbReference type="ARBA" id="ARBA00022801"/>
    </source>
</evidence>
<evidence type="ECO:0000256" key="1">
    <source>
        <dbReference type="ARBA" id="ARBA00001561"/>
    </source>
</evidence>
<dbReference type="Proteomes" id="UP000011058">
    <property type="component" value="Chromosome"/>
</dbReference>
<dbReference type="eggNOG" id="COG0860">
    <property type="taxonomic scope" value="Bacteria"/>
</dbReference>
<evidence type="ECO:0000313" key="5">
    <source>
        <dbReference type="EMBL" id="CCH02408.1"/>
    </source>
</evidence>
<dbReference type="InterPro" id="IPR050695">
    <property type="entry name" value="N-acetylmuramoyl_amidase_3"/>
</dbReference>
<dbReference type="RefSeq" id="WP_015333507.1">
    <property type="nucleotide sequence ID" value="NC_020054.1"/>
</dbReference>